<dbReference type="PANTHER" id="PTHR34183:SF1">
    <property type="entry name" value="ENDOLYTIC PEPTIDOGLYCAN TRANSGLYCOSYLASE RLPA"/>
    <property type="match status" value="1"/>
</dbReference>
<dbReference type="PANTHER" id="PTHR34183">
    <property type="entry name" value="ENDOLYTIC PEPTIDOGLYCAN TRANSGLYCOSYLASE RLPA"/>
    <property type="match status" value="1"/>
</dbReference>
<proteinExistence type="inferred from homology"/>
<dbReference type="RefSeq" id="WP_200789850.1">
    <property type="nucleotide sequence ID" value="NZ_JAEDAO010000001.1"/>
</dbReference>
<comment type="caution">
    <text evidence="6">The sequence shown here is derived from an EMBL/GenBank/DDBJ whole genome shotgun (WGS) entry which is preliminary data.</text>
</comment>
<name>A0A934UTH0_9BURK</name>
<keyword evidence="1 3" id="KW-0456">Lyase</keyword>
<evidence type="ECO:0000256" key="2">
    <source>
        <dbReference type="ARBA" id="ARBA00023316"/>
    </source>
</evidence>
<keyword evidence="2 3" id="KW-0961">Cell wall biogenesis/degradation</keyword>
<comment type="similarity">
    <text evidence="3 4">Belongs to the RlpA family.</text>
</comment>
<dbReference type="GO" id="GO:0071555">
    <property type="term" value="P:cell wall organization"/>
    <property type="evidence" value="ECO:0007669"/>
    <property type="project" value="UniProtKB-KW"/>
</dbReference>
<dbReference type="GO" id="GO:0000270">
    <property type="term" value="P:peptidoglycan metabolic process"/>
    <property type="evidence" value="ECO:0007669"/>
    <property type="project" value="UniProtKB-UniRule"/>
</dbReference>
<reference evidence="6" key="1">
    <citation type="submission" date="2020-12" db="EMBL/GenBank/DDBJ databases">
        <title>Ramlibacter sp. nov., isolated from a freshwater alga, Cryptomonas.</title>
        <authorList>
            <person name="Kim H.M."/>
            <person name="Jeon C.O."/>
        </authorList>
    </citation>
    <scope>NUCLEOTIDE SEQUENCE</scope>
    <source>
        <strain evidence="6">CrO1</strain>
    </source>
</reference>
<accession>A0A934UTH0</accession>
<dbReference type="Pfam" id="PF03330">
    <property type="entry name" value="DPBB_1"/>
    <property type="match status" value="1"/>
</dbReference>
<dbReference type="HAMAP" id="MF_02071">
    <property type="entry name" value="RlpA"/>
    <property type="match status" value="1"/>
</dbReference>
<evidence type="ECO:0000313" key="7">
    <source>
        <dbReference type="Proteomes" id="UP000617041"/>
    </source>
</evidence>
<evidence type="ECO:0000313" key="6">
    <source>
        <dbReference type="EMBL" id="MBK0394763.1"/>
    </source>
</evidence>
<dbReference type="Proteomes" id="UP000617041">
    <property type="component" value="Unassembled WGS sequence"/>
</dbReference>
<sequence length="147" mass="15672">MRRPLLVLACAAAATCWGGEIDVDSGWAPPQAAADAEPAQAPQADALQEHRGVASWYGLEFHGRRTASGERFDMNALTAAHPTLPFGTRVRVLNPRNGRSIEVRINDRGPHVRGRIIDLSHAAARTLGILGWGAATVVVSPLPAAQR</sequence>
<dbReference type="InterPro" id="IPR012997">
    <property type="entry name" value="RplA"/>
</dbReference>
<dbReference type="InterPro" id="IPR034718">
    <property type="entry name" value="RlpA"/>
</dbReference>
<evidence type="ECO:0000256" key="4">
    <source>
        <dbReference type="RuleBase" id="RU003495"/>
    </source>
</evidence>
<feature type="domain" description="RlpA-like protein double-psi beta-barrel" evidence="5">
    <location>
        <begin position="51"/>
        <end position="138"/>
    </location>
</feature>
<evidence type="ECO:0000256" key="3">
    <source>
        <dbReference type="HAMAP-Rule" id="MF_02071"/>
    </source>
</evidence>
<dbReference type="NCBIfam" id="TIGR00413">
    <property type="entry name" value="rlpA"/>
    <property type="match status" value="1"/>
</dbReference>
<dbReference type="AlphaFoldDB" id="A0A934UTH0"/>
<dbReference type="InterPro" id="IPR009009">
    <property type="entry name" value="RlpA-like_DPBB"/>
</dbReference>
<gene>
    <name evidence="3" type="primary">rlpA</name>
    <name evidence="6" type="ORF">I8E28_19315</name>
</gene>
<dbReference type="GO" id="GO:0008932">
    <property type="term" value="F:lytic endotransglycosylase activity"/>
    <property type="evidence" value="ECO:0007669"/>
    <property type="project" value="UniProtKB-UniRule"/>
</dbReference>
<dbReference type="InterPro" id="IPR036908">
    <property type="entry name" value="RlpA-like_sf"/>
</dbReference>
<dbReference type="CDD" id="cd22268">
    <property type="entry name" value="DPBB_RlpA-like"/>
    <property type="match status" value="1"/>
</dbReference>
<dbReference type="Gene3D" id="2.40.40.10">
    <property type="entry name" value="RlpA-like domain"/>
    <property type="match status" value="1"/>
</dbReference>
<dbReference type="EMBL" id="JAEDAO010000001">
    <property type="protein sequence ID" value="MBK0394763.1"/>
    <property type="molecule type" value="Genomic_DNA"/>
</dbReference>
<comment type="function">
    <text evidence="3">Lytic transglycosylase with a strong preference for naked glycan strands that lack stem peptides.</text>
</comment>
<evidence type="ECO:0000259" key="5">
    <source>
        <dbReference type="Pfam" id="PF03330"/>
    </source>
</evidence>
<dbReference type="SUPFAM" id="SSF50685">
    <property type="entry name" value="Barwin-like endoglucanases"/>
    <property type="match status" value="1"/>
</dbReference>
<protein>
    <recommendedName>
        <fullName evidence="3">Endolytic peptidoglycan transglycosylase RlpA</fullName>
        <ecNumber evidence="3">4.2.2.-</ecNumber>
    </recommendedName>
</protein>
<dbReference type="EC" id="4.2.2.-" evidence="3"/>
<organism evidence="6 7">
    <name type="scientific">Ramlibacter algicola</name>
    <dbReference type="NCBI Taxonomy" id="2795217"/>
    <lineage>
        <taxon>Bacteria</taxon>
        <taxon>Pseudomonadati</taxon>
        <taxon>Pseudomonadota</taxon>
        <taxon>Betaproteobacteria</taxon>
        <taxon>Burkholderiales</taxon>
        <taxon>Comamonadaceae</taxon>
        <taxon>Ramlibacter</taxon>
    </lineage>
</organism>
<keyword evidence="7" id="KW-1185">Reference proteome</keyword>
<evidence type="ECO:0000256" key="1">
    <source>
        <dbReference type="ARBA" id="ARBA00023239"/>
    </source>
</evidence>